<dbReference type="InterPro" id="IPR043129">
    <property type="entry name" value="ATPase_NBD"/>
</dbReference>
<dbReference type="PANTHER" id="PTHR19375">
    <property type="entry name" value="HEAT SHOCK PROTEIN 70KDA"/>
    <property type="match status" value="1"/>
</dbReference>
<dbReference type="GO" id="GO:0140662">
    <property type="term" value="F:ATP-dependent protein folding chaperone"/>
    <property type="evidence" value="ECO:0007669"/>
    <property type="project" value="InterPro"/>
</dbReference>
<proteinExistence type="inferred from homology"/>
<dbReference type="FunFam" id="3.30.420.40:FF:000028">
    <property type="entry name" value="heat shock 70 kDa protein-like"/>
    <property type="match status" value="1"/>
</dbReference>
<dbReference type="Gene3D" id="3.90.640.10">
    <property type="entry name" value="Actin, Chain A, domain 4"/>
    <property type="match status" value="1"/>
</dbReference>
<evidence type="ECO:0000313" key="5">
    <source>
        <dbReference type="EMBL" id="MTV51166.1"/>
    </source>
</evidence>
<keyword evidence="7" id="KW-1185">Reference proteome</keyword>
<keyword evidence="3" id="KW-0067">ATP-binding</keyword>
<dbReference type="PROSITE" id="PS00297">
    <property type="entry name" value="HSP70_1"/>
    <property type="match status" value="1"/>
</dbReference>
<reference evidence="4" key="1">
    <citation type="journal article" date="2014" name="Int. J. Syst. Evol. Microbiol.">
        <title>Complete genome of a new Firmicutes species belonging to the dominant human colonic microbiota ('Ruminococcus bicirculans') reveals two chromosomes and a selective capacity to utilize plant glucans.</title>
        <authorList>
            <consortium name="NISC Comparative Sequencing Program"/>
            <person name="Wegmann U."/>
            <person name="Louis P."/>
            <person name="Goesmann A."/>
            <person name="Henrissat B."/>
            <person name="Duncan S.H."/>
            <person name="Flint H.J."/>
        </authorList>
    </citation>
    <scope>NUCLEOTIDE SEQUENCE</scope>
    <source>
        <strain evidence="4">CGMCC 1.15931</strain>
    </source>
</reference>
<reference evidence="4" key="4">
    <citation type="submission" date="2024-05" db="EMBL/GenBank/DDBJ databases">
        <authorList>
            <person name="Sun Q."/>
            <person name="Zhou Y."/>
        </authorList>
    </citation>
    <scope>NUCLEOTIDE SEQUENCE</scope>
    <source>
        <strain evidence="4">CGMCC 1.15931</strain>
    </source>
</reference>
<reference evidence="5 6" key="3">
    <citation type="submission" date="2019-11" db="EMBL/GenBank/DDBJ databases">
        <title>Type strains purchased from KCTC, JCM and DSMZ.</title>
        <authorList>
            <person name="Lu H."/>
        </authorList>
    </citation>
    <scope>NUCLEOTIDE SEQUENCE [LARGE SCALE GENOMIC DNA]</scope>
    <source>
        <strain evidence="5 6">KCTC 52429</strain>
    </source>
</reference>
<dbReference type="EMBL" id="WNKZ01000001">
    <property type="protein sequence ID" value="MTV51166.1"/>
    <property type="molecule type" value="Genomic_DNA"/>
</dbReference>
<organism evidence="5 6">
    <name type="scientific">Pseudoduganella buxea</name>
    <dbReference type="NCBI Taxonomy" id="1949069"/>
    <lineage>
        <taxon>Bacteria</taxon>
        <taxon>Pseudomonadati</taxon>
        <taxon>Pseudomonadota</taxon>
        <taxon>Betaproteobacteria</taxon>
        <taxon>Burkholderiales</taxon>
        <taxon>Oxalobacteraceae</taxon>
        <taxon>Telluria group</taxon>
        <taxon>Pseudoduganella</taxon>
    </lineage>
</organism>
<dbReference type="RefSeq" id="WP_155468528.1">
    <property type="nucleotide sequence ID" value="NZ_BMKG01000006.1"/>
</dbReference>
<accession>A0A6I3SR31</accession>
<comment type="caution">
    <text evidence="5">The sequence shown here is derived from an EMBL/GenBank/DDBJ whole genome shotgun (WGS) entry which is preliminary data.</text>
</comment>
<dbReference type="Pfam" id="PF00012">
    <property type="entry name" value="HSP70"/>
    <property type="match status" value="1"/>
</dbReference>
<dbReference type="PROSITE" id="PS01036">
    <property type="entry name" value="HSP70_3"/>
    <property type="match status" value="1"/>
</dbReference>
<evidence type="ECO:0000256" key="3">
    <source>
        <dbReference type="ARBA" id="ARBA00022840"/>
    </source>
</evidence>
<dbReference type="Proteomes" id="UP000430634">
    <property type="component" value="Unassembled WGS sequence"/>
</dbReference>
<keyword evidence="2" id="KW-0547">Nucleotide-binding</keyword>
<evidence type="ECO:0000256" key="1">
    <source>
        <dbReference type="ARBA" id="ARBA00007381"/>
    </source>
</evidence>
<name>A0A6I3SR31_9BURK</name>
<evidence type="ECO:0000256" key="2">
    <source>
        <dbReference type="ARBA" id="ARBA00022741"/>
    </source>
</evidence>
<dbReference type="Gene3D" id="3.30.420.40">
    <property type="match status" value="2"/>
</dbReference>
<gene>
    <name evidence="4" type="ORF">GCM10011572_17750</name>
    <name evidence="5" type="ORF">GM672_00320</name>
</gene>
<dbReference type="Proteomes" id="UP000622638">
    <property type="component" value="Unassembled WGS sequence"/>
</dbReference>
<dbReference type="PRINTS" id="PR00301">
    <property type="entry name" value="HEATSHOCK70"/>
</dbReference>
<reference evidence="7" key="2">
    <citation type="journal article" date="2019" name="Int. J. Syst. Evol. Microbiol.">
        <title>The Global Catalogue of Microorganisms (GCM) 10K type strain sequencing project: providing services to taxonomists for standard genome sequencing and annotation.</title>
        <authorList>
            <consortium name="The Broad Institute Genomics Platform"/>
            <consortium name="The Broad Institute Genome Sequencing Center for Infectious Disease"/>
            <person name="Wu L."/>
            <person name="Ma J."/>
        </authorList>
    </citation>
    <scope>NUCLEOTIDE SEQUENCE [LARGE SCALE GENOMIC DNA]</scope>
    <source>
        <strain evidence="7">CGMCC 1.15931</strain>
    </source>
</reference>
<dbReference type="GO" id="GO:0005524">
    <property type="term" value="F:ATP binding"/>
    <property type="evidence" value="ECO:0007669"/>
    <property type="project" value="UniProtKB-KW"/>
</dbReference>
<protein>
    <submittedName>
        <fullName evidence="5">Hsp70 family protein</fullName>
    </submittedName>
</protein>
<sequence length="293" mass="30768">MIIGIDLGTTNSRIATSAGGAARLLPLAVDHATLVRHGDASRLRALKLQAQEVLGRPVTGAVLAVPLHFTPGQRAALRVAGEQAQLGTIQLLDQPLAAALACGVHERAAGTCLVFDLGGGRFDVTVLDVAAGRMQVRASAGAGDLGGAAFDDCLVQHFFHATRLPQRYRTDAAVMAQLAAQAEGARWALSDGAQATMRVQVKGTCYTVTLDQAQFQEACAPLLARLREPVERALRDARLLSDQLDTIVLAGGATRMPMVRRMVARMFGRLPVCTHDPEHVVALGAAVHAGAPA</sequence>
<comment type="similarity">
    <text evidence="1">Belongs to the heat shock protein 70 family.</text>
</comment>
<evidence type="ECO:0000313" key="7">
    <source>
        <dbReference type="Proteomes" id="UP000622638"/>
    </source>
</evidence>
<evidence type="ECO:0000313" key="4">
    <source>
        <dbReference type="EMBL" id="GGB96210.1"/>
    </source>
</evidence>
<dbReference type="EMBL" id="BMKG01000006">
    <property type="protein sequence ID" value="GGB96210.1"/>
    <property type="molecule type" value="Genomic_DNA"/>
</dbReference>
<dbReference type="AlphaFoldDB" id="A0A6I3SR31"/>
<dbReference type="SUPFAM" id="SSF53067">
    <property type="entry name" value="Actin-like ATPase domain"/>
    <property type="match status" value="2"/>
</dbReference>
<dbReference type="OrthoDB" id="9766019at2"/>
<dbReference type="InterPro" id="IPR018181">
    <property type="entry name" value="Heat_shock_70_CS"/>
</dbReference>
<evidence type="ECO:0000313" key="6">
    <source>
        <dbReference type="Proteomes" id="UP000430634"/>
    </source>
</evidence>
<dbReference type="InterPro" id="IPR013126">
    <property type="entry name" value="Hsp_70_fam"/>
</dbReference>